<gene>
    <name evidence="13" type="ORF">HBE96_08855</name>
</gene>
<dbReference type="InterPro" id="IPR004089">
    <property type="entry name" value="MCPsignal_dom"/>
</dbReference>
<dbReference type="PROSITE" id="PS51257">
    <property type="entry name" value="PROKAR_LIPOPROTEIN"/>
    <property type="match status" value="1"/>
</dbReference>
<feature type="transmembrane region" description="Helical" evidence="11">
    <location>
        <begin position="180"/>
        <end position="203"/>
    </location>
</feature>
<dbReference type="AlphaFoldDB" id="A0A7Y0HN39"/>
<dbReference type="InterPro" id="IPR004090">
    <property type="entry name" value="Chemotax_Me-accpt_rcpt"/>
</dbReference>
<dbReference type="GO" id="GO:0007165">
    <property type="term" value="P:signal transduction"/>
    <property type="evidence" value="ECO:0007669"/>
    <property type="project" value="UniProtKB-KW"/>
</dbReference>
<dbReference type="PROSITE" id="PS50111">
    <property type="entry name" value="CHEMOTAXIS_TRANSDUC_2"/>
    <property type="match status" value="1"/>
</dbReference>
<keyword evidence="5 11" id="KW-0812">Transmembrane</keyword>
<dbReference type="SMART" id="SM00283">
    <property type="entry name" value="MA"/>
    <property type="match status" value="1"/>
</dbReference>
<evidence type="ECO:0000259" key="12">
    <source>
        <dbReference type="PROSITE" id="PS50111"/>
    </source>
</evidence>
<dbReference type="GO" id="GO:0006935">
    <property type="term" value="P:chemotaxis"/>
    <property type="evidence" value="ECO:0007669"/>
    <property type="project" value="UniProtKB-KW"/>
</dbReference>
<evidence type="ECO:0000256" key="6">
    <source>
        <dbReference type="ARBA" id="ARBA00022989"/>
    </source>
</evidence>
<evidence type="ECO:0000256" key="3">
    <source>
        <dbReference type="ARBA" id="ARBA00022481"/>
    </source>
</evidence>
<keyword evidence="14" id="KW-1185">Reference proteome</keyword>
<organism evidence="13 14">
    <name type="scientific">Clostridium muellerianum</name>
    <dbReference type="NCBI Taxonomy" id="2716538"/>
    <lineage>
        <taxon>Bacteria</taxon>
        <taxon>Bacillati</taxon>
        <taxon>Bacillota</taxon>
        <taxon>Clostridia</taxon>
        <taxon>Eubacteriales</taxon>
        <taxon>Clostridiaceae</taxon>
        <taxon>Clostridium</taxon>
    </lineage>
</organism>
<dbReference type="Pfam" id="PF00015">
    <property type="entry name" value="MCPsignal"/>
    <property type="match status" value="1"/>
</dbReference>
<dbReference type="EMBL" id="JABBNI010000014">
    <property type="protein sequence ID" value="NMM62805.1"/>
    <property type="molecule type" value="Genomic_DNA"/>
</dbReference>
<accession>A0A7Y0HN39</accession>
<protein>
    <submittedName>
        <fullName evidence="13">Methyl-accepting chemotaxis protein</fullName>
    </submittedName>
</protein>
<evidence type="ECO:0000256" key="2">
    <source>
        <dbReference type="ARBA" id="ARBA00022475"/>
    </source>
</evidence>
<keyword evidence="4" id="KW-0145">Chemotaxis</keyword>
<comment type="similarity">
    <text evidence="9">Belongs to the methyl-accepting chemotaxis (MCP) protein family.</text>
</comment>
<evidence type="ECO:0000256" key="11">
    <source>
        <dbReference type="SAM" id="Phobius"/>
    </source>
</evidence>
<dbReference type="RefSeq" id="WP_169297398.1">
    <property type="nucleotide sequence ID" value="NZ_JABBNI010000014.1"/>
</dbReference>
<dbReference type="PANTHER" id="PTHR32089">
    <property type="entry name" value="METHYL-ACCEPTING CHEMOTAXIS PROTEIN MCPB"/>
    <property type="match status" value="1"/>
</dbReference>
<dbReference type="PANTHER" id="PTHR32089:SF39">
    <property type="entry name" value="METHYL-ACCEPTING CHEMOTAXIS PROTEIN HLYB"/>
    <property type="match status" value="1"/>
</dbReference>
<evidence type="ECO:0000313" key="14">
    <source>
        <dbReference type="Proteomes" id="UP000537131"/>
    </source>
</evidence>
<evidence type="ECO:0000256" key="8">
    <source>
        <dbReference type="ARBA" id="ARBA00023224"/>
    </source>
</evidence>
<dbReference type="PRINTS" id="PR00260">
    <property type="entry name" value="CHEMTRNSDUCR"/>
</dbReference>
<dbReference type="SUPFAM" id="SSF58104">
    <property type="entry name" value="Methyl-accepting chemotaxis protein (MCP) signaling domain"/>
    <property type="match status" value="1"/>
</dbReference>
<proteinExistence type="inferred from homology"/>
<keyword evidence="7 11" id="KW-0472">Membrane</keyword>
<feature type="domain" description="Methyl-accepting transducer" evidence="12">
    <location>
        <begin position="276"/>
        <end position="540"/>
    </location>
</feature>
<dbReference type="GO" id="GO:0004888">
    <property type="term" value="F:transmembrane signaling receptor activity"/>
    <property type="evidence" value="ECO:0007669"/>
    <property type="project" value="InterPro"/>
</dbReference>
<dbReference type="Gene3D" id="1.10.287.950">
    <property type="entry name" value="Methyl-accepting chemotaxis protein"/>
    <property type="match status" value="1"/>
</dbReference>
<evidence type="ECO:0000256" key="10">
    <source>
        <dbReference type="PROSITE-ProRule" id="PRU00284"/>
    </source>
</evidence>
<keyword evidence="2" id="KW-1003">Cell membrane</keyword>
<feature type="transmembrane region" description="Helical" evidence="11">
    <location>
        <begin position="12"/>
        <end position="31"/>
    </location>
</feature>
<evidence type="ECO:0000256" key="1">
    <source>
        <dbReference type="ARBA" id="ARBA00004651"/>
    </source>
</evidence>
<sequence length="569" mass="62782">MSKLGMKILRLVLAVAGIIMAISLISCWSIIRSAESNLKYEAKESITKSINAVDRNKIEKIINNHSNNSKEYTEVLNSMIVFKAKNSIKNFYIYVKKDDKTAQFLVDASPEAADFMENYEMAEEMRSAFDGKITVDNDPYTDKWGTYVSAYAPIKNSSGQVIAAIGMDEDVSTLENIKKLFFKVSILEIMFSIIISLVSVYIFSKKLKCNIGIIEDKLSNMSDGNLQGNIELKTKDEIEHISYFLNDFRLKINSMIIGIKKDVEDAYESSDSLFSISKEMSLSAENVSSIIQNISENSAKQTSDILKIKENFDEFGENIENTAKIIGEFDIMANKIKGNSKESSSDVKLLINSINDLNFQFKAVVEKIQALGSDIDKISDITNLINDISDQTNLLALNASIEASRVGEAGRGFSVVADEIKVLAEQAKASSENISRLLKNVSSKSNDVIAGAKSVDLQFSSQINIVNSIANSFRSIIYDMEKLLPGINIVNSSVIEANNKKTVIVNNLRTSSSSAEGISVSSEEIAALAEELNSSTEEVTNSAKKLVSIVNNVVNNINKFKTEDRGNNK</sequence>
<evidence type="ECO:0000256" key="5">
    <source>
        <dbReference type="ARBA" id="ARBA00022692"/>
    </source>
</evidence>
<reference evidence="13 14" key="1">
    <citation type="submission" date="2020-06" db="EMBL/GenBank/DDBJ databases">
        <title>Complete Genome Sequence of Clostridium muelleri sp. nov. P21T, an Acid-Alcohol Producing Acetogen Isolated from Old Hay.</title>
        <authorList>
            <person name="Duncan K.E."/>
            <person name="Tanner R.S."/>
        </authorList>
    </citation>
    <scope>NUCLEOTIDE SEQUENCE [LARGE SCALE GENOMIC DNA]</scope>
    <source>
        <strain evidence="13 14">P21</strain>
    </source>
</reference>
<comment type="subcellular location">
    <subcellularLocation>
        <location evidence="1">Cell membrane</location>
        <topology evidence="1">Multi-pass membrane protein</topology>
    </subcellularLocation>
</comment>
<dbReference type="Proteomes" id="UP000537131">
    <property type="component" value="Unassembled WGS sequence"/>
</dbReference>
<keyword evidence="3" id="KW-0488">Methylation</keyword>
<dbReference type="GO" id="GO:0005886">
    <property type="term" value="C:plasma membrane"/>
    <property type="evidence" value="ECO:0007669"/>
    <property type="project" value="UniProtKB-SubCell"/>
</dbReference>
<evidence type="ECO:0000313" key="13">
    <source>
        <dbReference type="EMBL" id="NMM62805.1"/>
    </source>
</evidence>
<name>A0A7Y0HN39_9CLOT</name>
<comment type="caution">
    <text evidence="13">The sequence shown here is derived from an EMBL/GenBank/DDBJ whole genome shotgun (WGS) entry which is preliminary data.</text>
</comment>
<evidence type="ECO:0000256" key="7">
    <source>
        <dbReference type="ARBA" id="ARBA00023136"/>
    </source>
</evidence>
<evidence type="ECO:0000256" key="9">
    <source>
        <dbReference type="ARBA" id="ARBA00029447"/>
    </source>
</evidence>
<keyword evidence="6 11" id="KW-1133">Transmembrane helix</keyword>
<keyword evidence="8 10" id="KW-0807">Transducer</keyword>
<evidence type="ECO:0000256" key="4">
    <source>
        <dbReference type="ARBA" id="ARBA00022500"/>
    </source>
</evidence>